<dbReference type="GO" id="GO:0016887">
    <property type="term" value="F:ATP hydrolysis activity"/>
    <property type="evidence" value="ECO:0007669"/>
    <property type="project" value="InterPro"/>
</dbReference>
<sequence>MEKIKFIQYRKLKNLTLEFDEHINIIAGTNGTCKSSILHLVSNSHQRVSSSSKQPILSTIQKINKIFNPKIEALARGDKKYNDPAPGITGTLYTAYYEKYSLDFRRHNSKTIHNTSRFAIKPKYLKGTTDRLPELPIIYLGMFRLFSYGEWEGESKFQNIINKLPQEYLNELSNLYKKFTGYEVRFDGKLNNFGGIRSKTEFSTQTEGIDSNTISAGEDNLLTILMSLVSLKAYYENITIDTEDDVKSILLIDELDASLHPEFQIKLLQEFKNFSENYHIQIFLTTHSFSLIDYSLDEKIGNIIYLTDQIDHVDLLNNVNKYSINALLQNKLVSKIYANQPIPVLLEDDEAKDFFNNLLQAYYEKYNLQIKNFFHVIDAKLSSSSIIALATDRFTNQSTLRMIAITDGDQQLGTTYLTHNLFSLPGNLSPEELVFNYLRDVLMDEIDFWKKQEITDAGYTKRYVTEHFITQLDNLKQQLNKPGSHHGEKREGNKKIYKNDKDFWNYVMKYWIDTPSNQVEVEKFFENLQITFHKAAPFYNQNPTSSWPFKTGQN</sequence>
<evidence type="ECO:0000313" key="2">
    <source>
        <dbReference type="EMBL" id="VTS36493.1"/>
    </source>
</evidence>
<evidence type="ECO:0000259" key="1">
    <source>
        <dbReference type="Pfam" id="PF13304"/>
    </source>
</evidence>
<dbReference type="AlphaFoldDB" id="A0A4U9Z830"/>
<reference evidence="2 4" key="1">
    <citation type="submission" date="2019-05" db="EMBL/GenBank/DDBJ databases">
        <authorList>
            <consortium name="Pathogen Informatics"/>
        </authorList>
    </citation>
    <scope>NUCLEOTIDE SEQUENCE [LARGE SCALE GENOMIC DNA]</scope>
    <source>
        <strain evidence="2 4">NCTC11062</strain>
    </source>
</reference>
<dbReference type="CDD" id="cd00267">
    <property type="entry name" value="ABC_ATPase"/>
    <property type="match status" value="1"/>
</dbReference>
<evidence type="ECO:0000313" key="3">
    <source>
        <dbReference type="EMBL" id="VTS50415.1"/>
    </source>
</evidence>
<dbReference type="PANTHER" id="PTHR43581:SF4">
    <property type="entry name" value="ATP_GTP PHOSPHATASE"/>
    <property type="match status" value="1"/>
</dbReference>
<dbReference type="PANTHER" id="PTHR43581">
    <property type="entry name" value="ATP/GTP PHOSPHATASE"/>
    <property type="match status" value="1"/>
</dbReference>
<dbReference type="RefSeq" id="WP_143876606.1">
    <property type="nucleotide sequence ID" value="NZ_CABEID010000001.1"/>
</dbReference>
<dbReference type="InterPro" id="IPR027417">
    <property type="entry name" value="P-loop_NTPase"/>
</dbReference>
<name>A0A4U9Z830_STRAP</name>
<dbReference type="Gene3D" id="3.40.50.300">
    <property type="entry name" value="P-loop containing nucleotide triphosphate hydrolases"/>
    <property type="match status" value="2"/>
</dbReference>
<dbReference type="Pfam" id="PF13304">
    <property type="entry name" value="AAA_21"/>
    <property type="match status" value="1"/>
</dbReference>
<evidence type="ECO:0000313" key="4">
    <source>
        <dbReference type="Proteomes" id="UP000403538"/>
    </source>
</evidence>
<dbReference type="InterPro" id="IPR003959">
    <property type="entry name" value="ATPase_AAA_core"/>
</dbReference>
<organism evidence="2 4">
    <name type="scientific">Streptococcus anginosus</name>
    <dbReference type="NCBI Taxonomy" id="1328"/>
    <lineage>
        <taxon>Bacteria</taxon>
        <taxon>Bacillati</taxon>
        <taxon>Bacillota</taxon>
        <taxon>Bacilli</taxon>
        <taxon>Lactobacillales</taxon>
        <taxon>Streptococcaceae</taxon>
        <taxon>Streptococcus</taxon>
        <taxon>Streptococcus anginosus group</taxon>
    </lineage>
</organism>
<dbReference type="EMBL" id="CABEID010000001">
    <property type="protein sequence ID" value="VTS36493.1"/>
    <property type="molecule type" value="Genomic_DNA"/>
</dbReference>
<proteinExistence type="predicted"/>
<dbReference type="EMBL" id="CABEID010000002">
    <property type="protein sequence ID" value="VTS50415.1"/>
    <property type="molecule type" value="Genomic_DNA"/>
</dbReference>
<feature type="domain" description="ATPase AAA-type core" evidence="1">
    <location>
        <begin position="200"/>
        <end position="293"/>
    </location>
</feature>
<dbReference type="SUPFAM" id="SSF52540">
    <property type="entry name" value="P-loop containing nucleoside triphosphate hydrolases"/>
    <property type="match status" value="1"/>
</dbReference>
<gene>
    <name evidence="2" type="ORF">NCTC11062_01158</name>
    <name evidence="3" type="ORF">NCTC11062_01986</name>
</gene>
<accession>A0A4U9Z830</accession>
<dbReference type="GO" id="GO:0005524">
    <property type="term" value="F:ATP binding"/>
    <property type="evidence" value="ECO:0007669"/>
    <property type="project" value="InterPro"/>
</dbReference>
<dbReference type="InterPro" id="IPR051396">
    <property type="entry name" value="Bact_Antivir_Def_Nuclease"/>
</dbReference>
<protein>
    <submittedName>
        <fullName evidence="2">Prophage Lp2 protein 4</fullName>
    </submittedName>
</protein>
<dbReference type="Proteomes" id="UP000403538">
    <property type="component" value="Unassembled WGS sequence"/>
</dbReference>